<dbReference type="EMBL" id="JAHRIM010050122">
    <property type="protein sequence ID" value="MEQ2268453.1"/>
    <property type="molecule type" value="Genomic_DNA"/>
</dbReference>
<dbReference type="InterPro" id="IPR024764">
    <property type="entry name" value="TFIIIC_Znf"/>
</dbReference>
<evidence type="ECO:0000313" key="7">
    <source>
        <dbReference type="Proteomes" id="UP001444071"/>
    </source>
</evidence>
<feature type="compositionally biased region" description="Acidic residues" evidence="1">
    <location>
        <begin position="594"/>
        <end position="609"/>
    </location>
</feature>
<keyword evidence="2" id="KW-0812">Transmembrane</keyword>
<name>A0ABV0WI30_9TELE</name>
<keyword evidence="7" id="KW-1185">Reference proteome</keyword>
<evidence type="ECO:0000256" key="1">
    <source>
        <dbReference type="SAM" id="MobiDB-lite"/>
    </source>
</evidence>
<evidence type="ECO:0008006" key="8">
    <source>
        <dbReference type="Google" id="ProtNLM"/>
    </source>
</evidence>
<keyword evidence="2" id="KW-0472">Membrane</keyword>
<feature type="transmembrane region" description="Helical" evidence="2">
    <location>
        <begin position="805"/>
        <end position="825"/>
    </location>
</feature>
<dbReference type="InterPro" id="IPR044230">
    <property type="entry name" value="GTF3C4"/>
</dbReference>
<evidence type="ECO:0000259" key="4">
    <source>
        <dbReference type="Pfam" id="PF12660"/>
    </source>
</evidence>
<proteinExistence type="predicted"/>
<dbReference type="PANTHER" id="PTHR15496:SF2">
    <property type="entry name" value="GENERAL TRANSCRIPTION FACTOR 3C POLYPEPTIDE 4"/>
    <property type="match status" value="1"/>
</dbReference>
<dbReference type="InterPro" id="IPR045803">
    <property type="entry name" value="DUF5921"/>
</dbReference>
<evidence type="ECO:0000259" key="5">
    <source>
        <dbReference type="Pfam" id="PF19336"/>
    </source>
</evidence>
<feature type="transmembrane region" description="Helical" evidence="2">
    <location>
        <begin position="837"/>
        <end position="856"/>
    </location>
</feature>
<evidence type="ECO:0000313" key="6">
    <source>
        <dbReference type="EMBL" id="MEQ2268453.1"/>
    </source>
</evidence>
<evidence type="ECO:0000256" key="2">
    <source>
        <dbReference type="SAM" id="Phobius"/>
    </source>
</evidence>
<comment type="caution">
    <text evidence="6">The sequence shown here is derived from an EMBL/GenBank/DDBJ whole genome shotgun (WGS) entry which is preliminary data.</text>
</comment>
<feature type="domain" description="DUF5921" evidence="5">
    <location>
        <begin position="500"/>
        <end position="577"/>
    </location>
</feature>
<dbReference type="Proteomes" id="UP001444071">
    <property type="component" value="Unassembled WGS sequence"/>
</dbReference>
<protein>
    <recommendedName>
        <fullName evidence="8">General transcription factor IIIC, polypeptide 4</fullName>
    </recommendedName>
</protein>
<accession>A0ABV0WI30</accession>
<feature type="region of interest" description="Disordered" evidence="1">
    <location>
        <begin position="584"/>
        <end position="622"/>
    </location>
</feature>
<dbReference type="PANTHER" id="PTHR15496">
    <property type="entry name" value="GENERAL TRANSCRIPTION FACTOR 3C POLYPEPTIDE 4 FAMILY"/>
    <property type="match status" value="1"/>
</dbReference>
<reference evidence="6 7" key="1">
    <citation type="submission" date="2021-06" db="EMBL/GenBank/DDBJ databases">
        <authorList>
            <person name="Palmer J.M."/>
        </authorList>
    </citation>
    <scope>NUCLEOTIDE SEQUENCE [LARGE SCALE GENOMIC DNA]</scope>
    <source>
        <strain evidence="6 7">XR_2019</strain>
        <tissue evidence="6">Muscle</tissue>
    </source>
</reference>
<dbReference type="Pfam" id="PF12660">
    <property type="entry name" value="zf-TFIIIC"/>
    <property type="match status" value="1"/>
</dbReference>
<evidence type="ECO:0000259" key="3">
    <source>
        <dbReference type="Pfam" id="PF12657"/>
    </source>
</evidence>
<sequence length="859" mass="97317">MAAAGPPQPAPFEPGNVVIKTEPEDGDDLLPTLRDVPVRRDPVVRLLSPVSGLQPLSWSPDHRLAVCTSSSLSVMELLCDVSCNEQDLRLHRTSIPVPTEAQRLQVGPSADLMLAVEKFSVHPDHSLRQVFLADTVVNPSIGVHKGMKYSSWSPLGCDSSGRCLLACLTLDNRLTVHSSHGYLEWKMLVNLTKKYSERLKERAYAKKDNKPPEANLLDLAELQRRFRMQIPLRMKWSSIYTIKKVQSDNSCVDEEMVLLAVLMENGDLVLWKFVLPFAHGDDVVFYDIIESGVSRPSDLAWWEYKNGDKRMGGLIIGSEVGPIKIMPVNLSKVKGYFTLRHPIILWKECDEIPVENIRCFPLIHPIHKTSCSLIIASRGCYVFWCLLMISPAGLNVHNSHITGLHSLPVVSLAVSQHEVAVYTCSIDGWIKKLTPKFTESSVIFKVEDLFQPESLKGRQTHGIALSHNGAYIAMVSTQLIVRGIHPLNKNYHVHFLTLKTPEMAASLLLKSPEQNLYKTADLLDLVRWQILKTKDIPASLQEELDRQIQEGDSPYFWRIKLFVARILDQSLQLPHSETKWKPRQMESKVFVQDEKEDEEAVEKDEDASESLEPGVKENRDDRRTEVQTLINAAEMHLLREHMKKVLGVVYLNTWVPQNIGIPTCGLMDYLSRDPNDRDSEVLIGHIKKKLNKQTFPEHCSLCQAQLPFTDSKQVVCENGHMWLRCVLSYQACQTLTFRRCLLQDCIARLPEPEGKRHFPSTSSVPQPSSPVTLSDSLRPALTLRSSPGVFDLLVNDSVYSSLSELLSFTFIPELTALLAPTLWFLLWRELAERNLMFFQELHIGIMWFLPAAQIFITPL</sequence>
<gene>
    <name evidence="6" type="ORF">XENORESO_020054</name>
</gene>
<feature type="domain" description="Transcription factor IIIC 90kDa subunit N-terminal" evidence="3">
    <location>
        <begin position="58"/>
        <end position="499"/>
    </location>
</feature>
<feature type="domain" description="Transcription factor IIIC putative zinc-finger" evidence="4">
    <location>
        <begin position="693"/>
        <end position="741"/>
    </location>
</feature>
<dbReference type="Pfam" id="PF12657">
    <property type="entry name" value="TFIIIC_delta"/>
    <property type="match status" value="1"/>
</dbReference>
<dbReference type="InterPro" id="IPR024761">
    <property type="entry name" value="TFIIIC_delta_N"/>
</dbReference>
<keyword evidence="2" id="KW-1133">Transmembrane helix</keyword>
<dbReference type="Pfam" id="PF19336">
    <property type="entry name" value="DUF5921"/>
    <property type="match status" value="1"/>
</dbReference>
<organism evidence="6 7">
    <name type="scientific">Xenotaenia resolanae</name>
    <dbReference type="NCBI Taxonomy" id="208358"/>
    <lineage>
        <taxon>Eukaryota</taxon>
        <taxon>Metazoa</taxon>
        <taxon>Chordata</taxon>
        <taxon>Craniata</taxon>
        <taxon>Vertebrata</taxon>
        <taxon>Euteleostomi</taxon>
        <taxon>Actinopterygii</taxon>
        <taxon>Neopterygii</taxon>
        <taxon>Teleostei</taxon>
        <taxon>Neoteleostei</taxon>
        <taxon>Acanthomorphata</taxon>
        <taxon>Ovalentaria</taxon>
        <taxon>Atherinomorphae</taxon>
        <taxon>Cyprinodontiformes</taxon>
        <taxon>Goodeidae</taxon>
        <taxon>Xenotaenia</taxon>
    </lineage>
</organism>